<dbReference type="AlphaFoldDB" id="A0A7Z1AZC4"/>
<dbReference type="InterPro" id="IPR000719">
    <property type="entry name" value="Prot_kinase_dom"/>
</dbReference>
<dbReference type="GO" id="GO:0004674">
    <property type="term" value="F:protein serine/threonine kinase activity"/>
    <property type="evidence" value="ECO:0007669"/>
    <property type="project" value="TreeGrafter"/>
</dbReference>
<accession>A0A7Z1AZC4</accession>
<dbReference type="Pfam" id="PF07714">
    <property type="entry name" value="PK_Tyr_Ser-Thr"/>
    <property type="match status" value="1"/>
</dbReference>
<dbReference type="InterPro" id="IPR011990">
    <property type="entry name" value="TPR-like_helical_dom_sf"/>
</dbReference>
<organism evidence="2 3">
    <name type="scientific">Actinophytocola xinjiangensis</name>
    <dbReference type="NCBI Taxonomy" id="485602"/>
    <lineage>
        <taxon>Bacteria</taxon>
        <taxon>Bacillati</taxon>
        <taxon>Actinomycetota</taxon>
        <taxon>Actinomycetes</taxon>
        <taxon>Pseudonocardiales</taxon>
        <taxon>Pseudonocardiaceae</taxon>
    </lineage>
</organism>
<dbReference type="PROSITE" id="PS50011">
    <property type="entry name" value="PROTEIN_KINASE_DOM"/>
    <property type="match status" value="1"/>
</dbReference>
<name>A0A7Z1AZC4_9PSEU</name>
<gene>
    <name evidence="2" type="ORF">BLA60_12125</name>
</gene>
<dbReference type="Gene3D" id="1.10.510.10">
    <property type="entry name" value="Transferase(Phosphotransferase) domain 1"/>
    <property type="match status" value="1"/>
</dbReference>
<sequence length="1019" mass="107167">MRELGHSGYWDLALVRDEHGDRHAVRRVVVGDLVAQQRFLAEVERWQRLPAHPHLAACRFVRTLDDEVLVFSEYAEGGSLADRIRDGDLYTGGDVTTLLRIAVETAWGLDAAHTMGLPHLDVRPANVVFTAGGTARITGFGAPREPDHLRQLDGDGSIRAAPEGAYAAPEQAEDQPVGRDADVWSWAVTVLEMFAGERTWPSGALADAVLEQLAEHDRWRVPMPRPVVEVLAACLRFDPGARPRSFADIAGTLTDLAADLGLTGWSPPSRPSVLHQPPHLGWGDPRAWLTLAYETAGLDPRTASVFWPGHGGPPNEDLRAFAVARRVLDQAGAPVWTRARLRADTGRAALWAGDLMTGVANLRACADLLAGREDEGSRLLLATVLTELAVAVRGGEDPGPLHQRAIAVAEELKDHPEVLGAALLAAAGGLGEHGLYDQAGAAFERAGDQAGVVAAALAGAKSLHAAGLTGRAGEALAAIHPPDEALAGLVALERAVLAGTPAEALAAANTAVDLLGPLVDGHGRHELAGDLGRAWLITGRAHERLERPRPALAAYRSARTMLAAAVVREGQTGLAGELASAFDREATLVREQDGAGAGAAVAGRAAELWQRLADLGGPRPWTDELATARERFGVALGAAGDSDGARAQFEEVLRLLPESELGSSAARRELAAMAHRQLGVLARRGGEPIRACGHHQHALHLLADAGASGYARVLVLDSLGGALADAGHLDESVQVFQQSAEELDLLVRRGVRGAEDLAASHRRLANALLDLGEFASAADAARTGLGHYERLIALGRTDLAEPAARLRASRGYACHLMSDVDGALAELGAAMAVLGGDPVVAGKLAAKLAALRTVAGLGPGDLPAWFGTQAEALTSASALARAGRTREASRQVEEILGGLGWLIRVLPTEQGYAMCGQAGIHLGMSALHARRNGAAHHGFVVAVDCYSVLVDNGLHQYLEDWARAHVGLASLLTVLGDDEGADDVVTELLANLADIDQSAVPEWRSRAGRAVAEMRVTRS</sequence>
<dbReference type="GO" id="GO:0005524">
    <property type="term" value="F:ATP binding"/>
    <property type="evidence" value="ECO:0007669"/>
    <property type="project" value="InterPro"/>
</dbReference>
<dbReference type="InterPro" id="IPR001245">
    <property type="entry name" value="Ser-Thr/Tyr_kinase_cat_dom"/>
</dbReference>
<dbReference type="InterPro" id="IPR011009">
    <property type="entry name" value="Kinase-like_dom_sf"/>
</dbReference>
<reference evidence="2 3" key="1">
    <citation type="submission" date="2016-12" db="EMBL/GenBank/DDBJ databases">
        <title>The draft genome sequence of Actinophytocola xinjiangensis.</title>
        <authorList>
            <person name="Wang W."/>
            <person name="Yuan L."/>
        </authorList>
    </citation>
    <scope>NUCLEOTIDE SEQUENCE [LARGE SCALE GENOMIC DNA]</scope>
    <source>
        <strain evidence="2 3">CGMCC 4.4663</strain>
    </source>
</reference>
<dbReference type="PANTHER" id="PTHR44329">
    <property type="entry name" value="SERINE/THREONINE-PROTEIN KINASE TNNI3K-RELATED"/>
    <property type="match status" value="1"/>
</dbReference>
<dbReference type="Proteomes" id="UP000185696">
    <property type="component" value="Unassembled WGS sequence"/>
</dbReference>
<evidence type="ECO:0000259" key="1">
    <source>
        <dbReference type="PROSITE" id="PS50011"/>
    </source>
</evidence>
<dbReference type="Gene3D" id="1.25.40.10">
    <property type="entry name" value="Tetratricopeptide repeat domain"/>
    <property type="match status" value="2"/>
</dbReference>
<keyword evidence="3" id="KW-1185">Reference proteome</keyword>
<dbReference type="InterPro" id="IPR051681">
    <property type="entry name" value="Ser/Thr_Kinases-Pseudokinases"/>
</dbReference>
<comment type="caution">
    <text evidence="2">The sequence shown here is derived from an EMBL/GenBank/DDBJ whole genome shotgun (WGS) entry which is preliminary data.</text>
</comment>
<feature type="domain" description="Protein kinase" evidence="1">
    <location>
        <begin position="1"/>
        <end position="254"/>
    </location>
</feature>
<dbReference type="InterPro" id="IPR019734">
    <property type="entry name" value="TPR_rpt"/>
</dbReference>
<evidence type="ECO:0000313" key="2">
    <source>
        <dbReference type="EMBL" id="OLF11672.1"/>
    </source>
</evidence>
<dbReference type="SUPFAM" id="SSF56112">
    <property type="entry name" value="Protein kinase-like (PK-like)"/>
    <property type="match status" value="1"/>
</dbReference>
<dbReference type="SUPFAM" id="SSF48452">
    <property type="entry name" value="TPR-like"/>
    <property type="match status" value="2"/>
</dbReference>
<dbReference type="SMART" id="SM00028">
    <property type="entry name" value="TPR"/>
    <property type="match status" value="5"/>
</dbReference>
<dbReference type="EMBL" id="MSIF01000004">
    <property type="protein sequence ID" value="OLF11672.1"/>
    <property type="molecule type" value="Genomic_DNA"/>
</dbReference>
<proteinExistence type="predicted"/>
<evidence type="ECO:0000313" key="3">
    <source>
        <dbReference type="Proteomes" id="UP000185696"/>
    </source>
</evidence>
<protein>
    <recommendedName>
        <fullName evidence="1">Protein kinase domain-containing protein</fullName>
    </recommendedName>
</protein>